<dbReference type="PANTHER" id="PTHR33162:SF1">
    <property type="entry name" value="SEC-INDEPENDENT PROTEIN TRANSLOCASE PROTEIN TATA, CHLOROPLASTIC"/>
    <property type="match status" value="1"/>
</dbReference>
<evidence type="ECO:0000313" key="12">
    <source>
        <dbReference type="EMBL" id="CAI8908865.1"/>
    </source>
</evidence>
<keyword evidence="2 9" id="KW-0813">Transport</keyword>
<keyword evidence="6 9" id="KW-1133">Transmembrane helix</keyword>
<evidence type="ECO:0000256" key="9">
    <source>
        <dbReference type="HAMAP-Rule" id="MF_00237"/>
    </source>
</evidence>
<evidence type="ECO:0000256" key="4">
    <source>
        <dbReference type="ARBA" id="ARBA00022692"/>
    </source>
</evidence>
<comment type="similarity">
    <text evidence="9">Belongs to the TatB family.</text>
</comment>
<evidence type="ECO:0000256" key="1">
    <source>
        <dbReference type="ARBA" id="ARBA00004167"/>
    </source>
</evidence>
<reference evidence="12 13" key="1">
    <citation type="submission" date="2023-03" db="EMBL/GenBank/DDBJ databases">
        <authorList>
            <person name="Pearce D."/>
        </authorList>
    </citation>
    <scope>NUCLEOTIDE SEQUENCE [LARGE SCALE GENOMIC DNA]</scope>
    <source>
        <strain evidence="12">Msz</strain>
    </source>
</reference>
<evidence type="ECO:0000256" key="8">
    <source>
        <dbReference type="ARBA" id="ARBA00023136"/>
    </source>
</evidence>
<dbReference type="PANTHER" id="PTHR33162">
    <property type="entry name" value="SEC-INDEPENDENT PROTEIN TRANSLOCASE PROTEIN TATA, CHLOROPLASTIC"/>
    <property type="match status" value="1"/>
</dbReference>
<evidence type="ECO:0000313" key="13">
    <source>
        <dbReference type="Proteomes" id="UP001162030"/>
    </source>
</evidence>
<sequence>MFDIGFWELVLVGVVSLLVFGPERLPKVAREVALWIRRARAMANSVKQEIDRELQLEELRQSLLEEKRKVELLSMPVRHNQKENQEPKADSDDADEKVIASKSSDGEP</sequence>
<evidence type="ECO:0000256" key="5">
    <source>
        <dbReference type="ARBA" id="ARBA00022927"/>
    </source>
</evidence>
<dbReference type="EMBL" id="OX458333">
    <property type="protein sequence ID" value="CAI8908865.1"/>
    <property type="molecule type" value="Genomic_DNA"/>
</dbReference>
<keyword evidence="7 9" id="KW-0811">Translocation</keyword>
<dbReference type="NCBIfam" id="TIGR01410">
    <property type="entry name" value="tatB"/>
    <property type="match status" value="1"/>
</dbReference>
<proteinExistence type="inferred from homology"/>
<evidence type="ECO:0000256" key="11">
    <source>
        <dbReference type="SAM" id="Phobius"/>
    </source>
</evidence>
<keyword evidence="13" id="KW-1185">Reference proteome</keyword>
<evidence type="ECO:0000256" key="7">
    <source>
        <dbReference type="ARBA" id="ARBA00023010"/>
    </source>
</evidence>
<evidence type="ECO:0000256" key="10">
    <source>
        <dbReference type="SAM" id="MobiDB-lite"/>
    </source>
</evidence>
<comment type="subunit">
    <text evidence="9">The Tat system comprises two distinct complexes: a TatABC complex, containing multiple copies of TatA, TatB and TatC subunits, and a separate TatA complex, containing only TatA subunits. Substrates initially bind to the TatABC complex, which probably triggers association of the separate TatA complex to form the active translocon.</text>
</comment>
<evidence type="ECO:0000256" key="3">
    <source>
        <dbReference type="ARBA" id="ARBA00022475"/>
    </source>
</evidence>
<keyword evidence="8 9" id="KW-0472">Membrane</keyword>
<evidence type="ECO:0000256" key="2">
    <source>
        <dbReference type="ARBA" id="ARBA00022448"/>
    </source>
</evidence>
<dbReference type="PRINTS" id="PR01506">
    <property type="entry name" value="TATBPROTEIN"/>
</dbReference>
<dbReference type="InterPro" id="IPR018448">
    <property type="entry name" value="TatB"/>
</dbReference>
<evidence type="ECO:0000256" key="6">
    <source>
        <dbReference type="ARBA" id="ARBA00022989"/>
    </source>
</evidence>
<name>A0ABM9I5U5_9GAMM</name>
<dbReference type="HAMAP" id="MF_00237">
    <property type="entry name" value="TatB"/>
    <property type="match status" value="1"/>
</dbReference>
<comment type="subcellular location">
    <subcellularLocation>
        <location evidence="9">Cell membrane</location>
        <topology evidence="9">Single-pass membrane protein</topology>
    </subcellularLocation>
    <subcellularLocation>
        <location evidence="1">Membrane</location>
        <topology evidence="1">Single-pass membrane protein</topology>
    </subcellularLocation>
</comment>
<dbReference type="Gene3D" id="1.20.5.3310">
    <property type="match status" value="1"/>
</dbReference>
<accession>A0ABM9I5U5</accession>
<keyword evidence="4 9" id="KW-0812">Transmembrane</keyword>
<feature type="compositionally biased region" description="Basic and acidic residues" evidence="10">
    <location>
        <begin position="80"/>
        <end position="99"/>
    </location>
</feature>
<dbReference type="RefSeq" id="WP_084161622.1">
    <property type="nucleotide sequence ID" value="NZ_OX458333.1"/>
</dbReference>
<feature type="region of interest" description="Disordered" evidence="10">
    <location>
        <begin position="74"/>
        <end position="108"/>
    </location>
</feature>
<dbReference type="Pfam" id="PF02416">
    <property type="entry name" value="TatA_B_E"/>
    <property type="match status" value="1"/>
</dbReference>
<keyword evidence="5 9" id="KW-0653">Protein transport</keyword>
<organism evidence="12 13">
    <name type="scientific">Methylocaldum szegediense</name>
    <dbReference type="NCBI Taxonomy" id="73780"/>
    <lineage>
        <taxon>Bacteria</taxon>
        <taxon>Pseudomonadati</taxon>
        <taxon>Pseudomonadota</taxon>
        <taxon>Gammaproteobacteria</taxon>
        <taxon>Methylococcales</taxon>
        <taxon>Methylococcaceae</taxon>
        <taxon>Methylocaldum</taxon>
    </lineage>
</organism>
<dbReference type="Proteomes" id="UP001162030">
    <property type="component" value="Chromosome"/>
</dbReference>
<dbReference type="InterPro" id="IPR003369">
    <property type="entry name" value="TatA/B/E"/>
</dbReference>
<keyword evidence="3 9" id="KW-1003">Cell membrane</keyword>
<gene>
    <name evidence="9 12" type="primary">tatB</name>
    <name evidence="12" type="ORF">MSZNOR_3596</name>
</gene>
<protein>
    <recommendedName>
        <fullName evidence="9">Sec-independent protein translocase protein TatB</fullName>
    </recommendedName>
</protein>
<feature type="transmembrane region" description="Helical" evidence="11">
    <location>
        <begin position="6"/>
        <end position="22"/>
    </location>
</feature>
<comment type="function">
    <text evidence="9">Part of the twin-arginine translocation (Tat) system that transports large folded proteins containing a characteristic twin-arginine motif in their signal peptide across membranes. Together with TatC, TatB is part of a receptor directly interacting with Tat signal peptides. TatB may form an oligomeric binding site that transiently accommodates folded Tat precursor proteins before their translocation.</text>
</comment>